<sequence>MLTTSNFLYPQPRYYGDVNPENLVFNANLQEFAQRVSLISGLATNGKISIEQAFQNIETLWHQLEATKKQLGVGENPFQSDENR</sequence>
<name>A0ABV0JRD2_9CYAN</name>
<evidence type="ECO:0000313" key="2">
    <source>
        <dbReference type="Proteomes" id="UP001442494"/>
    </source>
</evidence>
<reference evidence="1 2" key="1">
    <citation type="submission" date="2022-04" db="EMBL/GenBank/DDBJ databases">
        <title>Positive selection, recombination, and allopatry shape intraspecific diversity of widespread and dominant cyanobacteria.</title>
        <authorList>
            <person name="Wei J."/>
            <person name="Shu W."/>
            <person name="Hu C."/>
        </authorList>
    </citation>
    <scope>NUCLEOTIDE SEQUENCE [LARGE SCALE GENOMIC DNA]</scope>
    <source>
        <strain evidence="1 2">GB2-A5</strain>
    </source>
</reference>
<comment type="caution">
    <text evidence="1">The sequence shown here is derived from an EMBL/GenBank/DDBJ whole genome shotgun (WGS) entry which is preliminary data.</text>
</comment>
<dbReference type="RefSeq" id="WP_190425077.1">
    <property type="nucleotide sequence ID" value="NZ_JAMPKK010000023.1"/>
</dbReference>
<dbReference type="EMBL" id="JAMPKK010000023">
    <property type="protein sequence ID" value="MEP0865207.1"/>
    <property type="molecule type" value="Genomic_DNA"/>
</dbReference>
<proteinExistence type="predicted"/>
<accession>A0ABV0JRD2</accession>
<dbReference type="Proteomes" id="UP001442494">
    <property type="component" value="Unassembled WGS sequence"/>
</dbReference>
<dbReference type="InterPro" id="IPR055643">
    <property type="entry name" value="DUF7219"/>
</dbReference>
<evidence type="ECO:0000313" key="1">
    <source>
        <dbReference type="EMBL" id="MEP0865207.1"/>
    </source>
</evidence>
<gene>
    <name evidence="1" type="ORF">NDI37_12095</name>
</gene>
<protein>
    <submittedName>
        <fullName evidence="1">Uncharacterized protein</fullName>
    </submittedName>
</protein>
<organism evidence="1 2">
    <name type="scientific">Funiculus sociatus GB2-A5</name>
    <dbReference type="NCBI Taxonomy" id="2933946"/>
    <lineage>
        <taxon>Bacteria</taxon>
        <taxon>Bacillati</taxon>
        <taxon>Cyanobacteriota</taxon>
        <taxon>Cyanophyceae</taxon>
        <taxon>Coleofasciculales</taxon>
        <taxon>Coleofasciculaceae</taxon>
        <taxon>Funiculus</taxon>
    </lineage>
</organism>
<keyword evidence="2" id="KW-1185">Reference proteome</keyword>
<dbReference type="Pfam" id="PF23856">
    <property type="entry name" value="DUF7219"/>
    <property type="match status" value="1"/>
</dbReference>